<sequence length="64" mass="6728">MFKMTERKTSNNGYQPQVSPSERHKGYQPSQPAPMPSGEPGAGYQPTGAGDSPTNPTPTPPGAE</sequence>
<protein>
    <submittedName>
        <fullName evidence="2">Uncharacterized protein</fullName>
    </submittedName>
</protein>
<reference evidence="2" key="1">
    <citation type="submission" date="2016-07" db="EMBL/GenBank/DDBJ databases">
        <authorList>
            <person name="Kauffman K."/>
            <person name="Arevalo P."/>
            <person name="Polz M.F."/>
        </authorList>
    </citation>
    <scope>NUCLEOTIDE SEQUENCE</scope>
    <source>
        <strain evidence="2">10N.222.46.E12</strain>
    </source>
</reference>
<proteinExistence type="predicted"/>
<comment type="caution">
    <text evidence="2">The sequence shown here is derived from an EMBL/GenBank/DDBJ whole genome shotgun (WGS) entry which is preliminary data.</text>
</comment>
<feature type="compositionally biased region" description="Polar residues" evidence="1">
    <location>
        <begin position="10"/>
        <end position="20"/>
    </location>
</feature>
<name>A0A7Z1MDT0_9VIBR</name>
<dbReference type="EMBL" id="MDBS01000085">
    <property type="protein sequence ID" value="PMP21806.1"/>
    <property type="molecule type" value="Genomic_DNA"/>
</dbReference>
<reference evidence="2" key="2">
    <citation type="journal article" date="2018" name="Nature">
        <title>A major lineage of non-tailed dsDNA viruses as unrecognized killers of marine bacteria.</title>
        <authorList>
            <person name="Kauffman K.M."/>
            <person name="Hussain F.A."/>
            <person name="Yang J."/>
            <person name="Arevalo P."/>
            <person name="Brown J.M."/>
            <person name="Chang W.K."/>
            <person name="VanInsberghe D."/>
            <person name="Elsherbini J."/>
            <person name="Sharma R.S."/>
            <person name="Cutler M.B."/>
            <person name="Kelly L."/>
            <person name="Polz M.F."/>
        </authorList>
    </citation>
    <scope>NUCLEOTIDE SEQUENCE</scope>
    <source>
        <strain evidence="2">10N.222.46.E12</strain>
    </source>
</reference>
<evidence type="ECO:0000313" key="2">
    <source>
        <dbReference type="EMBL" id="PMP21806.1"/>
    </source>
</evidence>
<gene>
    <name evidence="2" type="ORF">BCS90_25955</name>
</gene>
<evidence type="ECO:0000256" key="1">
    <source>
        <dbReference type="SAM" id="MobiDB-lite"/>
    </source>
</evidence>
<organism evidence="2">
    <name type="scientific">Vibrio cyclitrophicus</name>
    <dbReference type="NCBI Taxonomy" id="47951"/>
    <lineage>
        <taxon>Bacteria</taxon>
        <taxon>Pseudomonadati</taxon>
        <taxon>Pseudomonadota</taxon>
        <taxon>Gammaproteobacteria</taxon>
        <taxon>Vibrionales</taxon>
        <taxon>Vibrionaceae</taxon>
        <taxon>Vibrio</taxon>
    </lineage>
</organism>
<feature type="region of interest" description="Disordered" evidence="1">
    <location>
        <begin position="1"/>
        <end position="64"/>
    </location>
</feature>
<feature type="compositionally biased region" description="Pro residues" evidence="1">
    <location>
        <begin position="55"/>
        <end position="64"/>
    </location>
</feature>
<accession>A0A7Z1MDT0</accession>
<dbReference type="AlphaFoldDB" id="A0A7Z1MDT0"/>